<dbReference type="Pfam" id="PF00392">
    <property type="entry name" value="GntR"/>
    <property type="match status" value="1"/>
</dbReference>
<dbReference type="SUPFAM" id="SSF46785">
    <property type="entry name" value="Winged helix' DNA-binding domain"/>
    <property type="match status" value="1"/>
</dbReference>
<name>A0ABZ2N1X5_9BACI</name>
<dbReference type="Proteomes" id="UP001368328">
    <property type="component" value="Chromosome"/>
</dbReference>
<dbReference type="RefSeq" id="WP_338789401.1">
    <property type="nucleotide sequence ID" value="NZ_CP147403.1"/>
</dbReference>
<protein>
    <submittedName>
        <fullName evidence="5">GntR family transcriptional regulator</fullName>
    </submittedName>
</protein>
<evidence type="ECO:0000313" key="5">
    <source>
        <dbReference type="EMBL" id="WXB91267.1"/>
    </source>
</evidence>
<accession>A0ABZ2N1X5</accession>
<dbReference type="Pfam" id="PF07729">
    <property type="entry name" value="FCD"/>
    <property type="match status" value="1"/>
</dbReference>
<dbReference type="InterPro" id="IPR008920">
    <property type="entry name" value="TF_FadR/GntR_C"/>
</dbReference>
<dbReference type="PANTHER" id="PTHR43537">
    <property type="entry name" value="TRANSCRIPTIONAL REGULATOR, GNTR FAMILY"/>
    <property type="match status" value="1"/>
</dbReference>
<keyword evidence="1" id="KW-0805">Transcription regulation</keyword>
<dbReference type="EMBL" id="CP147403">
    <property type="protein sequence ID" value="WXB91267.1"/>
    <property type="molecule type" value="Genomic_DNA"/>
</dbReference>
<dbReference type="PANTHER" id="PTHR43537:SF5">
    <property type="entry name" value="UXU OPERON TRANSCRIPTIONAL REGULATOR"/>
    <property type="match status" value="1"/>
</dbReference>
<keyword evidence="3" id="KW-0804">Transcription</keyword>
<dbReference type="Gene3D" id="1.20.120.530">
    <property type="entry name" value="GntR ligand-binding domain-like"/>
    <property type="match status" value="1"/>
</dbReference>
<dbReference type="InterPro" id="IPR036388">
    <property type="entry name" value="WH-like_DNA-bd_sf"/>
</dbReference>
<proteinExistence type="predicted"/>
<evidence type="ECO:0000256" key="2">
    <source>
        <dbReference type="ARBA" id="ARBA00023125"/>
    </source>
</evidence>
<sequence length="224" mass="26198">MNVHSRRMSKDIVYENLKQKIIFNELSPNEDVKEDQLSTLLDVSRTPLRESIQRLEMENFLVRQPNGRLKVAQINLNEVEEIFEIRSLLEGQIAKHATRNAMKEDILNLSKLLERLDHFFKIDDKQNFVTIGNEFHDYLAKISGLNTTIRLLNIVRDHAERYSRFVSVYGKWNEQAVEEHYDILKCIVEKDELGAENAMKIHLMSSLRVVLERVKELHLSKGGI</sequence>
<dbReference type="InterPro" id="IPR036390">
    <property type="entry name" value="WH_DNA-bd_sf"/>
</dbReference>
<dbReference type="SMART" id="SM00895">
    <property type="entry name" value="FCD"/>
    <property type="match status" value="1"/>
</dbReference>
<organism evidence="5 6">
    <name type="scientific">Metabacillus rhizosphaerae</name>
    <dbReference type="NCBI Taxonomy" id="3117747"/>
    <lineage>
        <taxon>Bacteria</taxon>
        <taxon>Bacillati</taxon>
        <taxon>Bacillota</taxon>
        <taxon>Bacilli</taxon>
        <taxon>Bacillales</taxon>
        <taxon>Bacillaceae</taxon>
        <taxon>Metabacillus</taxon>
    </lineage>
</organism>
<evidence type="ECO:0000256" key="1">
    <source>
        <dbReference type="ARBA" id="ARBA00023015"/>
    </source>
</evidence>
<dbReference type="InterPro" id="IPR000524">
    <property type="entry name" value="Tscrpt_reg_HTH_GntR"/>
</dbReference>
<evidence type="ECO:0000256" key="3">
    <source>
        <dbReference type="ARBA" id="ARBA00023163"/>
    </source>
</evidence>
<dbReference type="SMART" id="SM00345">
    <property type="entry name" value="HTH_GNTR"/>
    <property type="match status" value="1"/>
</dbReference>
<dbReference type="PROSITE" id="PS50949">
    <property type="entry name" value="HTH_GNTR"/>
    <property type="match status" value="1"/>
</dbReference>
<feature type="domain" description="HTH gntR-type" evidence="4">
    <location>
        <begin position="7"/>
        <end position="74"/>
    </location>
</feature>
<evidence type="ECO:0000259" key="4">
    <source>
        <dbReference type="PROSITE" id="PS50949"/>
    </source>
</evidence>
<keyword evidence="2" id="KW-0238">DNA-binding</keyword>
<evidence type="ECO:0000313" key="6">
    <source>
        <dbReference type="Proteomes" id="UP001368328"/>
    </source>
</evidence>
<keyword evidence="6" id="KW-1185">Reference proteome</keyword>
<dbReference type="InterPro" id="IPR011711">
    <property type="entry name" value="GntR_C"/>
</dbReference>
<reference evidence="5 6" key="1">
    <citation type="submission" date="2024-02" db="EMBL/GenBank/DDBJ databases">
        <title>Seven novel Bacillus-like species.</title>
        <authorList>
            <person name="Liu G."/>
        </authorList>
    </citation>
    <scope>NUCLEOTIDE SEQUENCE [LARGE SCALE GENOMIC DNA]</scope>
    <source>
        <strain evidence="5 6">FJAT-53654</strain>
    </source>
</reference>
<dbReference type="Gene3D" id="1.10.10.10">
    <property type="entry name" value="Winged helix-like DNA-binding domain superfamily/Winged helix DNA-binding domain"/>
    <property type="match status" value="1"/>
</dbReference>
<dbReference type="SUPFAM" id="SSF48008">
    <property type="entry name" value="GntR ligand-binding domain-like"/>
    <property type="match status" value="1"/>
</dbReference>
<gene>
    <name evidence="5" type="ORF">WCV66_05290</name>
</gene>